<feature type="compositionally biased region" description="Polar residues" evidence="5">
    <location>
        <begin position="378"/>
        <end position="396"/>
    </location>
</feature>
<feature type="transmembrane region" description="Helical" evidence="6">
    <location>
        <begin position="181"/>
        <end position="203"/>
    </location>
</feature>
<gene>
    <name evidence="7" type="ORF">FDP41_001703</name>
</gene>
<dbReference type="AlphaFoldDB" id="A0A6A5C0I5"/>
<feature type="transmembrane region" description="Helical" evidence="6">
    <location>
        <begin position="14"/>
        <end position="38"/>
    </location>
</feature>
<dbReference type="PANTHER" id="PTHR12570">
    <property type="match status" value="1"/>
</dbReference>
<dbReference type="InterPro" id="IPR037185">
    <property type="entry name" value="EmrE-like"/>
</dbReference>
<evidence type="ECO:0000256" key="1">
    <source>
        <dbReference type="ARBA" id="ARBA00004141"/>
    </source>
</evidence>
<dbReference type="GO" id="GO:0016020">
    <property type="term" value="C:membrane"/>
    <property type="evidence" value="ECO:0007669"/>
    <property type="project" value="UniProtKB-SubCell"/>
</dbReference>
<dbReference type="GeneID" id="68108921"/>
<dbReference type="EMBL" id="VFQX01000027">
    <property type="protein sequence ID" value="KAF0979360.1"/>
    <property type="molecule type" value="Genomic_DNA"/>
</dbReference>
<feature type="transmembrane region" description="Helical" evidence="6">
    <location>
        <begin position="154"/>
        <end position="174"/>
    </location>
</feature>
<evidence type="ECO:0000256" key="2">
    <source>
        <dbReference type="ARBA" id="ARBA00022692"/>
    </source>
</evidence>
<feature type="transmembrane region" description="Helical" evidence="6">
    <location>
        <begin position="59"/>
        <end position="79"/>
    </location>
</feature>
<evidence type="ECO:0000256" key="3">
    <source>
        <dbReference type="ARBA" id="ARBA00022989"/>
    </source>
</evidence>
<feature type="region of interest" description="Disordered" evidence="5">
    <location>
        <begin position="335"/>
        <end position="396"/>
    </location>
</feature>
<name>A0A6A5C0I5_NAEFO</name>
<dbReference type="VEuPathDB" id="AmoebaDB:NfTy_054780"/>
<dbReference type="GO" id="GO:0015095">
    <property type="term" value="F:magnesium ion transmembrane transporter activity"/>
    <property type="evidence" value="ECO:0007669"/>
    <property type="project" value="InterPro"/>
</dbReference>
<keyword evidence="8" id="KW-1185">Reference proteome</keyword>
<feature type="transmembrane region" description="Helical" evidence="6">
    <location>
        <begin position="114"/>
        <end position="134"/>
    </location>
</feature>
<evidence type="ECO:0000256" key="4">
    <source>
        <dbReference type="ARBA" id="ARBA00023136"/>
    </source>
</evidence>
<feature type="transmembrane region" description="Helical" evidence="6">
    <location>
        <begin position="223"/>
        <end position="247"/>
    </location>
</feature>
<reference evidence="7 8" key="1">
    <citation type="journal article" date="2019" name="Sci. Rep.">
        <title>Nanopore sequencing improves the draft genome of the human pathogenic amoeba Naegleria fowleri.</title>
        <authorList>
            <person name="Liechti N."/>
            <person name="Schurch N."/>
            <person name="Bruggmann R."/>
            <person name="Wittwer M."/>
        </authorList>
    </citation>
    <scope>NUCLEOTIDE SEQUENCE [LARGE SCALE GENOMIC DNA]</scope>
    <source>
        <strain evidence="7 8">ATCC 30894</strain>
    </source>
</reference>
<evidence type="ECO:0000256" key="5">
    <source>
        <dbReference type="SAM" id="MobiDB-lite"/>
    </source>
</evidence>
<dbReference type="OrthoDB" id="10382215at2759"/>
<feature type="transmembrane region" description="Helical" evidence="6">
    <location>
        <begin position="85"/>
        <end position="105"/>
    </location>
</feature>
<proteinExistence type="predicted"/>
<dbReference type="Proteomes" id="UP000444721">
    <property type="component" value="Unassembled WGS sequence"/>
</dbReference>
<keyword evidence="3 6" id="KW-1133">Transmembrane helix</keyword>
<evidence type="ECO:0000313" key="8">
    <source>
        <dbReference type="Proteomes" id="UP000444721"/>
    </source>
</evidence>
<sequence length="396" mass="45387">MIANALANFANYKFYVGFVFSLVGSVFYFLGLAILKYAHMKNSEQVMEYRTHYLKDTRWWTLFTMFIFGWICEMVSFAFVELTLVVSVLSFGVFIGVFYTAWYIAEKITRRDQIGVAITSIGIIISVIFSDKVYQPLHPITISFISSQIIDFNIPILFVIFLVVLPFIFILLSVFRPFKNVFFSTSISSSFAASNFILFKLFIELVKTSAETNENQFVHWETYLILGLSILYTILHTHFTQVTLVSYEFTVSNVLYYIIMSFLTVCGGELIFREWSGTSVLQLILLFLGWFLQFIGVLLLLGSHTNANSMYPLTQLNDPRGGHLVRVSDVDLDFDSDSDNEKPHSNLHEDEEGQQQQLDSSTTKPTTTPKLHEEKPLEQQNESTTLNDSQQLLDSK</sequence>
<evidence type="ECO:0000256" key="6">
    <source>
        <dbReference type="SAM" id="Phobius"/>
    </source>
</evidence>
<dbReference type="OMA" id="PMVYISI"/>
<evidence type="ECO:0008006" key="9">
    <source>
        <dbReference type="Google" id="ProtNLM"/>
    </source>
</evidence>
<evidence type="ECO:0000313" key="7">
    <source>
        <dbReference type="EMBL" id="KAF0979360.1"/>
    </source>
</evidence>
<keyword evidence="4 6" id="KW-0472">Membrane</keyword>
<dbReference type="RefSeq" id="XP_044564073.1">
    <property type="nucleotide sequence ID" value="XM_044704817.1"/>
</dbReference>
<dbReference type="PANTHER" id="PTHR12570:SF65">
    <property type="entry name" value="MAGNESIUM TRANSPORTER NIPA9-RELATED"/>
    <property type="match status" value="1"/>
</dbReference>
<dbReference type="Pfam" id="PF05653">
    <property type="entry name" value="Mg_trans_NIPA"/>
    <property type="match status" value="1"/>
</dbReference>
<organism evidence="7 8">
    <name type="scientific">Naegleria fowleri</name>
    <name type="common">Brain eating amoeba</name>
    <dbReference type="NCBI Taxonomy" id="5763"/>
    <lineage>
        <taxon>Eukaryota</taxon>
        <taxon>Discoba</taxon>
        <taxon>Heterolobosea</taxon>
        <taxon>Tetramitia</taxon>
        <taxon>Eutetramitia</taxon>
        <taxon>Vahlkampfiidae</taxon>
        <taxon>Naegleria</taxon>
    </lineage>
</organism>
<comment type="caution">
    <text evidence="7">The sequence shown here is derived from an EMBL/GenBank/DDBJ whole genome shotgun (WGS) entry which is preliminary data.</text>
</comment>
<feature type="compositionally biased region" description="Low complexity" evidence="5">
    <location>
        <begin position="360"/>
        <end position="369"/>
    </location>
</feature>
<dbReference type="VEuPathDB" id="AmoebaDB:NF0036210"/>
<feature type="transmembrane region" description="Helical" evidence="6">
    <location>
        <begin position="279"/>
        <end position="301"/>
    </location>
</feature>
<feature type="compositionally biased region" description="Basic and acidic residues" evidence="5">
    <location>
        <begin position="339"/>
        <end position="348"/>
    </location>
</feature>
<accession>A0A6A5C0I5</accession>
<dbReference type="SUPFAM" id="SSF103481">
    <property type="entry name" value="Multidrug resistance efflux transporter EmrE"/>
    <property type="match status" value="1"/>
</dbReference>
<comment type="subcellular location">
    <subcellularLocation>
        <location evidence="1">Membrane</location>
        <topology evidence="1">Multi-pass membrane protein</topology>
    </subcellularLocation>
</comment>
<keyword evidence="2 6" id="KW-0812">Transmembrane</keyword>
<dbReference type="InterPro" id="IPR008521">
    <property type="entry name" value="Mg_trans_NIPA"/>
</dbReference>
<dbReference type="VEuPathDB" id="AmoebaDB:FDP41_001703"/>
<protein>
    <recommendedName>
        <fullName evidence="9">DUF803-domain-containing protein</fullName>
    </recommendedName>
</protein>